<keyword evidence="2" id="KW-1185">Reference proteome</keyword>
<proteinExistence type="predicted"/>
<evidence type="ECO:0000313" key="2">
    <source>
        <dbReference type="Proteomes" id="UP001500842"/>
    </source>
</evidence>
<gene>
    <name evidence="1" type="ORF">GCM10009788_58890</name>
</gene>
<name>A0ABN2BXE6_9ACTN</name>
<accession>A0ABN2BXE6</accession>
<evidence type="ECO:0008006" key="3">
    <source>
        <dbReference type="Google" id="ProtNLM"/>
    </source>
</evidence>
<comment type="caution">
    <text evidence="1">The sequence shown here is derived from an EMBL/GenBank/DDBJ whole genome shotgun (WGS) entry which is preliminary data.</text>
</comment>
<protein>
    <recommendedName>
        <fullName evidence="3">Polyketide cyclase / dehydrase and lipid transport</fullName>
    </recommendedName>
</protein>
<sequence length="208" mass="23309">MKHEDLFDIFVEWEYTTVPSHAVRKFACVSDRDEFYELMTDIPATWAWFMPERTGVSAAEAASFELLEFSVDGESRPIRRSQRKTGQTYTVSVGDDIVHAGRSVRIRHVCRTVGAKSAHRLFTELPAPTRGLSLELDYTQTDIAHLSVTDAVTSLSKPRITRIPEQFAGREVQVDLDGWLMPRSGFTFVWTLSSEAPAPTKQAGSKAA</sequence>
<evidence type="ECO:0000313" key="1">
    <source>
        <dbReference type="EMBL" id="GAA1549234.1"/>
    </source>
</evidence>
<dbReference type="EMBL" id="BAAAOR010000052">
    <property type="protein sequence ID" value="GAA1549234.1"/>
    <property type="molecule type" value="Genomic_DNA"/>
</dbReference>
<reference evidence="1 2" key="1">
    <citation type="journal article" date="2019" name="Int. J. Syst. Evol. Microbiol.">
        <title>The Global Catalogue of Microorganisms (GCM) 10K type strain sequencing project: providing services to taxonomists for standard genome sequencing and annotation.</title>
        <authorList>
            <consortium name="The Broad Institute Genomics Platform"/>
            <consortium name="The Broad Institute Genome Sequencing Center for Infectious Disease"/>
            <person name="Wu L."/>
            <person name="Ma J."/>
        </authorList>
    </citation>
    <scope>NUCLEOTIDE SEQUENCE [LARGE SCALE GENOMIC DNA]</scope>
    <source>
        <strain evidence="1 2">JCM 14942</strain>
    </source>
</reference>
<dbReference type="Proteomes" id="UP001500842">
    <property type="component" value="Unassembled WGS sequence"/>
</dbReference>
<organism evidence="1 2">
    <name type="scientific">Nocardioides humi</name>
    <dbReference type="NCBI Taxonomy" id="449461"/>
    <lineage>
        <taxon>Bacteria</taxon>
        <taxon>Bacillati</taxon>
        <taxon>Actinomycetota</taxon>
        <taxon>Actinomycetes</taxon>
        <taxon>Propionibacteriales</taxon>
        <taxon>Nocardioidaceae</taxon>
        <taxon>Nocardioides</taxon>
    </lineage>
</organism>
<dbReference type="RefSeq" id="WP_141004841.1">
    <property type="nucleotide sequence ID" value="NZ_BAAAOR010000052.1"/>
</dbReference>